<evidence type="ECO:0000313" key="3">
    <source>
        <dbReference type="Proteomes" id="UP000327179"/>
    </source>
</evidence>
<organism evidence="2 3">
    <name type="scientific">Metapseudomonas lalkuanensis</name>
    <dbReference type="NCBI Taxonomy" id="2604832"/>
    <lineage>
        <taxon>Bacteria</taxon>
        <taxon>Pseudomonadati</taxon>
        <taxon>Pseudomonadota</taxon>
        <taxon>Gammaproteobacteria</taxon>
        <taxon>Pseudomonadales</taxon>
        <taxon>Pseudomonadaceae</taxon>
        <taxon>Metapseudomonas</taxon>
    </lineage>
</organism>
<dbReference type="RefSeq" id="WP_151131387.1">
    <property type="nucleotide sequence ID" value="NZ_CP043311.1"/>
</dbReference>
<dbReference type="SUPFAM" id="SSF109604">
    <property type="entry name" value="HD-domain/PDEase-like"/>
    <property type="match status" value="1"/>
</dbReference>
<dbReference type="PANTHER" id="PTHR33525">
    <property type="match status" value="1"/>
</dbReference>
<protein>
    <submittedName>
        <fullName evidence="2">HDOD domain-containing protein</fullName>
    </submittedName>
</protein>
<gene>
    <name evidence="2" type="ORF">FXN65_01815</name>
</gene>
<accession>A0A5J6QH45</accession>
<name>A0A5J6QH45_9GAMM</name>
<feature type="domain" description="HDOD" evidence="1">
    <location>
        <begin position="25"/>
        <end position="211"/>
    </location>
</feature>
<dbReference type="PROSITE" id="PS51833">
    <property type="entry name" value="HDOD"/>
    <property type="match status" value="1"/>
</dbReference>
<evidence type="ECO:0000313" key="2">
    <source>
        <dbReference type="EMBL" id="QEY60842.1"/>
    </source>
</evidence>
<proteinExistence type="predicted"/>
<dbReference type="KEGG" id="plal:FXN65_01815"/>
<dbReference type="PANTHER" id="PTHR33525:SF3">
    <property type="entry name" value="RIBONUCLEASE Y"/>
    <property type="match status" value="1"/>
</dbReference>
<dbReference type="Pfam" id="PF08668">
    <property type="entry name" value="HDOD"/>
    <property type="match status" value="1"/>
</dbReference>
<evidence type="ECO:0000259" key="1">
    <source>
        <dbReference type="PROSITE" id="PS51833"/>
    </source>
</evidence>
<dbReference type="InterPro" id="IPR013976">
    <property type="entry name" value="HDOD"/>
</dbReference>
<sequence>MNAVESDYSIYRKVVTQLMNGEEQLPSLPMITLDIRRALADPNVSVARLKQVISRDPALSALLMKHASSIAFRSTQPPRTLEDVIRMLGLQEVDRITLVHSLKSLFTLHSVAHKQLFVGVWGRLTRQAAISAVLARPLGFTSPDHALLACLLCDVGELAVLSAFKDASQVPGPEVYARLCREYGQSLSVIVLQKWAVDQSYIEVVRGARRWEADTGGRLGLIDLVNLGLYHALRDDGRFAQLPPLDQLAAFRKLVPPQDEMDAGGGLALVSFHQDAIQRTASLLR</sequence>
<dbReference type="EMBL" id="CP043311">
    <property type="protein sequence ID" value="QEY60842.1"/>
    <property type="molecule type" value="Genomic_DNA"/>
</dbReference>
<reference evidence="2 3" key="1">
    <citation type="submission" date="2019-08" db="EMBL/GenBank/DDBJ databases">
        <title>Whole-genome Sequencing of e-waste polymer degrading bacterium Pseudomonas sp. strain PE08.</title>
        <authorList>
            <person name="Kirdat K."/>
            <person name="Debbarma P."/>
            <person name="Narawade N."/>
            <person name="Suyal D."/>
            <person name="Thorat V."/>
            <person name="Shouche Y."/>
            <person name="Goel R."/>
            <person name="Yadav A."/>
        </authorList>
    </citation>
    <scope>NUCLEOTIDE SEQUENCE [LARGE SCALE GENOMIC DNA]</scope>
    <source>
        <strain evidence="2 3">PE08</strain>
    </source>
</reference>
<dbReference type="InterPro" id="IPR052340">
    <property type="entry name" value="RNase_Y/CdgJ"/>
</dbReference>
<dbReference type="AlphaFoldDB" id="A0A5J6QH45"/>
<keyword evidence="3" id="KW-1185">Reference proteome</keyword>
<dbReference type="Proteomes" id="UP000327179">
    <property type="component" value="Chromosome"/>
</dbReference>
<dbReference type="Gene3D" id="1.10.3210.10">
    <property type="entry name" value="Hypothetical protein af1432"/>
    <property type="match status" value="1"/>
</dbReference>